<gene>
    <name evidence="1" type="ORF">CEXT_260451</name>
</gene>
<organism evidence="1 2">
    <name type="scientific">Caerostris extrusa</name>
    <name type="common">Bark spider</name>
    <name type="synonym">Caerostris bankana</name>
    <dbReference type="NCBI Taxonomy" id="172846"/>
    <lineage>
        <taxon>Eukaryota</taxon>
        <taxon>Metazoa</taxon>
        <taxon>Ecdysozoa</taxon>
        <taxon>Arthropoda</taxon>
        <taxon>Chelicerata</taxon>
        <taxon>Arachnida</taxon>
        <taxon>Araneae</taxon>
        <taxon>Araneomorphae</taxon>
        <taxon>Entelegynae</taxon>
        <taxon>Araneoidea</taxon>
        <taxon>Araneidae</taxon>
        <taxon>Caerostris</taxon>
    </lineage>
</organism>
<protein>
    <submittedName>
        <fullName evidence="1">Uncharacterized protein</fullName>
    </submittedName>
</protein>
<dbReference type="EMBL" id="BPLR01012776">
    <property type="protein sequence ID" value="GIY56519.1"/>
    <property type="molecule type" value="Genomic_DNA"/>
</dbReference>
<comment type="caution">
    <text evidence="1">The sequence shown here is derived from an EMBL/GenBank/DDBJ whole genome shotgun (WGS) entry which is preliminary data.</text>
</comment>
<evidence type="ECO:0000313" key="2">
    <source>
        <dbReference type="Proteomes" id="UP001054945"/>
    </source>
</evidence>
<dbReference type="AlphaFoldDB" id="A0AAV4UFG6"/>
<sequence length="151" mass="17667">MKQKVGPPDRESEVEVLSLGQREISVGRMEQEQCNTLRPRRSTIQLQTSKERTLFREEKSDFHERDTWWLGEVFLREGQVRLLHATYRRLAGYVSDLRLLHIALRKRKKIPQAPTWRGGSVGDCFSKHRGSMPTKTFGSMFGEKCCWMKTL</sequence>
<dbReference type="Proteomes" id="UP001054945">
    <property type="component" value="Unassembled WGS sequence"/>
</dbReference>
<keyword evidence="2" id="KW-1185">Reference proteome</keyword>
<name>A0AAV4UFG6_CAEEX</name>
<evidence type="ECO:0000313" key="1">
    <source>
        <dbReference type="EMBL" id="GIY56519.1"/>
    </source>
</evidence>
<accession>A0AAV4UFG6</accession>
<proteinExistence type="predicted"/>
<reference evidence="1 2" key="1">
    <citation type="submission" date="2021-06" db="EMBL/GenBank/DDBJ databases">
        <title>Caerostris extrusa draft genome.</title>
        <authorList>
            <person name="Kono N."/>
            <person name="Arakawa K."/>
        </authorList>
    </citation>
    <scope>NUCLEOTIDE SEQUENCE [LARGE SCALE GENOMIC DNA]</scope>
</reference>